<feature type="signal peptide" evidence="1">
    <location>
        <begin position="1"/>
        <end position="24"/>
    </location>
</feature>
<feature type="chain" id="PRO_5015325468" evidence="1">
    <location>
        <begin position="25"/>
        <end position="333"/>
    </location>
</feature>
<accession>A0A2R5EJF5</accession>
<dbReference type="EMBL" id="BDQX01000054">
    <property type="protein sequence ID" value="GBG06746.1"/>
    <property type="molecule type" value="Genomic_DNA"/>
</dbReference>
<organism evidence="3 4">
    <name type="scientific">Paenibacillus agaridevorans</name>
    <dbReference type="NCBI Taxonomy" id="171404"/>
    <lineage>
        <taxon>Bacteria</taxon>
        <taxon>Bacillati</taxon>
        <taxon>Bacillota</taxon>
        <taxon>Bacilli</taxon>
        <taxon>Bacillales</taxon>
        <taxon>Paenibacillaceae</taxon>
        <taxon>Paenibacillus</taxon>
    </lineage>
</organism>
<dbReference type="SUPFAM" id="SSF49384">
    <property type="entry name" value="Carbohydrate-binding domain"/>
    <property type="match status" value="1"/>
</dbReference>
<dbReference type="PROSITE" id="PS51272">
    <property type="entry name" value="SLH"/>
    <property type="match status" value="3"/>
</dbReference>
<dbReference type="PANTHER" id="PTHR43308:SF5">
    <property type="entry name" value="S-LAYER PROTEIN _ PEPTIDOGLYCAN ENDO-BETA-N-ACETYLGLUCOSAMINIDASE"/>
    <property type="match status" value="1"/>
</dbReference>
<name>A0A2R5EJF5_9BACL</name>
<dbReference type="CDD" id="cd08547">
    <property type="entry name" value="Type_II_cohesin"/>
    <property type="match status" value="1"/>
</dbReference>
<dbReference type="InterPro" id="IPR001119">
    <property type="entry name" value="SLH_dom"/>
</dbReference>
<feature type="domain" description="SLH" evidence="2">
    <location>
        <begin position="217"/>
        <end position="274"/>
    </location>
</feature>
<dbReference type="PANTHER" id="PTHR43308">
    <property type="entry name" value="OUTER MEMBRANE PROTEIN ALPHA-RELATED"/>
    <property type="match status" value="1"/>
</dbReference>
<comment type="caution">
    <text evidence="3">The sequence shown here is derived from an EMBL/GenBank/DDBJ whole genome shotgun (WGS) entry which is preliminary data.</text>
</comment>
<dbReference type="AlphaFoldDB" id="A0A2R5EJF5"/>
<evidence type="ECO:0000313" key="3">
    <source>
        <dbReference type="EMBL" id="GBG06746.1"/>
    </source>
</evidence>
<keyword evidence="4" id="KW-1185">Reference proteome</keyword>
<feature type="domain" description="SLH" evidence="2">
    <location>
        <begin position="153"/>
        <end position="216"/>
    </location>
</feature>
<dbReference type="Pfam" id="PF00395">
    <property type="entry name" value="SLH"/>
    <property type="match status" value="3"/>
</dbReference>
<protein>
    <submittedName>
        <fullName evidence="3">S-layer protein</fullName>
    </submittedName>
</protein>
<evidence type="ECO:0000313" key="4">
    <source>
        <dbReference type="Proteomes" id="UP000245202"/>
    </source>
</evidence>
<evidence type="ECO:0000256" key="1">
    <source>
        <dbReference type="SAM" id="SignalP"/>
    </source>
</evidence>
<dbReference type="Gene3D" id="2.60.40.680">
    <property type="match status" value="1"/>
</dbReference>
<proteinExistence type="predicted"/>
<feature type="domain" description="SLH" evidence="2">
    <location>
        <begin position="275"/>
        <end position="333"/>
    </location>
</feature>
<dbReference type="GO" id="GO:0030246">
    <property type="term" value="F:carbohydrate binding"/>
    <property type="evidence" value="ECO:0007669"/>
    <property type="project" value="InterPro"/>
</dbReference>
<dbReference type="Proteomes" id="UP000245202">
    <property type="component" value="Unassembled WGS sequence"/>
</dbReference>
<reference evidence="3 4" key="1">
    <citation type="submission" date="2017-08" db="EMBL/GenBank/DDBJ databases">
        <title>Substantial Increase in Enzyme Production by Combined Drug-Resistance Mutations in Paenibacillus agaridevorans.</title>
        <authorList>
            <person name="Tanaka Y."/>
            <person name="Funane K."/>
            <person name="Hosaka T."/>
            <person name="Shiwa Y."/>
            <person name="Fujita N."/>
            <person name="Miyazaki T."/>
            <person name="Yoshikawa H."/>
            <person name="Murakami K."/>
            <person name="Kasahara K."/>
            <person name="Inaoka T."/>
            <person name="Hiraga Y."/>
            <person name="Ochi K."/>
        </authorList>
    </citation>
    <scope>NUCLEOTIDE SEQUENCE [LARGE SCALE GENOMIC DNA]</scope>
    <source>
        <strain evidence="3 4">T-3040</strain>
    </source>
</reference>
<keyword evidence="1" id="KW-0732">Signal</keyword>
<dbReference type="RefSeq" id="WP_108991936.1">
    <property type="nucleotide sequence ID" value="NZ_BDQX01000054.1"/>
</dbReference>
<sequence>MKRKLMIWLVALLLCVTMPGMAGAADKPQFRMSVTTEGDEVIAIISASGLTDLYGFELQVSYDPLRMKFLKSESSFTGFSVPPLVKGGNLTLAHTKVGPVTGVSGEAELATLRFDRVGGGEAVFRLEEASLVDSQVQMLSYKPGIAEIAEGGEREVKLVDIGGHWGENDIAEAVELGWVTGYSDGTFRPDKSINRAEYAVMLARALGLTSAEEQVFSDSGQLPSWSRPYISGVAAAGIVNGYSDGLFRPERLVTREEMTAMIVRAAAPKVEVGGEPTFADSAEIAAWAKPYVQAAADAGLVKGKGGNRFMPADSATRAEAATMILNLLRLLRV</sequence>
<evidence type="ECO:0000259" key="2">
    <source>
        <dbReference type="PROSITE" id="PS51272"/>
    </source>
</evidence>
<gene>
    <name evidence="3" type="ORF">PAT3040_01280</name>
</gene>
<dbReference type="InterPro" id="IPR008965">
    <property type="entry name" value="CBM2/CBM3_carb-bd_dom_sf"/>
</dbReference>
<dbReference type="InterPro" id="IPR051465">
    <property type="entry name" value="Cell_Envelope_Struct_Comp"/>
</dbReference>